<dbReference type="Proteomes" id="UP000034029">
    <property type="component" value="Chromosome"/>
</dbReference>
<dbReference type="Gene3D" id="2.40.128.690">
    <property type="entry name" value="YycH protein, domain 3-like"/>
    <property type="match status" value="1"/>
</dbReference>
<dbReference type="EMBL" id="CP011366">
    <property type="protein sequence ID" value="AKG72804.1"/>
    <property type="molecule type" value="Genomic_DNA"/>
</dbReference>
<keyword evidence="1" id="KW-1133">Transmembrane helix</keyword>
<accession>A0A0F7HIK8</accession>
<feature type="domain" description="Regulatory protein YycH-like" evidence="2">
    <location>
        <begin position="27"/>
        <end position="248"/>
    </location>
</feature>
<dbReference type="GO" id="GO:0016020">
    <property type="term" value="C:membrane"/>
    <property type="evidence" value="ECO:0007669"/>
    <property type="project" value="InterPro"/>
</dbReference>
<dbReference type="RefSeq" id="WP_046789000.1">
    <property type="nucleotide sequence ID" value="NZ_CP011366.1"/>
</dbReference>
<dbReference type="OrthoDB" id="2388036at2"/>
<dbReference type="Proteomes" id="UP000183090">
    <property type="component" value="Unassembled WGS sequence"/>
</dbReference>
<keyword evidence="1" id="KW-0812">Transmembrane</keyword>
<reference evidence="4 6" key="3">
    <citation type="submission" date="2016-10" db="EMBL/GenBank/DDBJ databases">
        <authorList>
            <person name="Varghese N."/>
            <person name="Submissions S."/>
        </authorList>
    </citation>
    <scope>NUCLEOTIDE SEQUENCE [LARGE SCALE GENOMIC DNA]</scope>
    <source>
        <strain evidence="4 6">CGMCC 1.6501</strain>
    </source>
</reference>
<evidence type="ECO:0000313" key="4">
    <source>
        <dbReference type="EMBL" id="SFK74376.1"/>
    </source>
</evidence>
<dbReference type="Pfam" id="PF09648">
    <property type="entry name" value="YycI"/>
    <property type="match status" value="1"/>
</dbReference>
<evidence type="ECO:0000256" key="1">
    <source>
        <dbReference type="SAM" id="Phobius"/>
    </source>
</evidence>
<sequence>MDWKLTKSLYILVFLIINLSLVFMLYNKQQDSVKKIESTPNVLEETDIDVSAIPEHEPMKLNVLTGEAEDFENVEGIDEDDIEMTNANHSITVEFGEGDQAPAMDRESLEQYKAESVYRGKEYEYDEVMSNGNRMIFNQQFEDLPIFNHESARLVFRGEGEEAEAYEQAHLKNLRENSYSTPVAVRDPKQGVIDLYQRDRISEEAVIENARLGYYVILNDGEQVMLRPKWEFRILDQGVEKTIYIDAISETEDIIESE</sequence>
<keyword evidence="5" id="KW-1185">Reference proteome</keyword>
<proteinExistence type="predicted"/>
<dbReference type="AlphaFoldDB" id="A0A0F7HIK8"/>
<dbReference type="EMBL" id="FOTB01000003">
    <property type="protein sequence ID" value="SFK74376.1"/>
    <property type="molecule type" value="Genomic_DNA"/>
</dbReference>
<organism evidence="4 6">
    <name type="scientific">Salinicoccus halodurans</name>
    <dbReference type="NCBI Taxonomy" id="407035"/>
    <lineage>
        <taxon>Bacteria</taxon>
        <taxon>Bacillati</taxon>
        <taxon>Bacillota</taxon>
        <taxon>Bacilli</taxon>
        <taxon>Bacillales</taxon>
        <taxon>Staphylococcaceae</taxon>
        <taxon>Salinicoccus</taxon>
    </lineage>
</organism>
<protein>
    <submittedName>
        <fullName evidence="4">Two-component signal transduction system YycFG, regulatory protein YycI</fullName>
    </submittedName>
</protein>
<dbReference type="InterPro" id="IPR018604">
    <property type="entry name" value="YycI-like"/>
</dbReference>
<name>A0A0F7HIK8_9STAP</name>
<evidence type="ECO:0000313" key="3">
    <source>
        <dbReference type="EMBL" id="AKG72804.1"/>
    </source>
</evidence>
<keyword evidence="1" id="KW-0472">Membrane</keyword>
<reference evidence="3 5" key="1">
    <citation type="journal article" date="2015" name="Int. J. Syst. Evol. Microbiol.">
        <title>Complete genome sequence of Salinicoccus halodurans H3B36, isolated from the Qaidam Basin in China.</title>
        <authorList>
            <person name="Jiang K."/>
            <person name="Xue Y."/>
            <person name="Ma Y."/>
        </authorList>
    </citation>
    <scope>NUCLEOTIDE SEQUENCE [LARGE SCALE GENOMIC DNA]</scope>
    <source>
        <strain evidence="3 5">H3B36</strain>
    </source>
</reference>
<evidence type="ECO:0000259" key="2">
    <source>
        <dbReference type="Pfam" id="PF09648"/>
    </source>
</evidence>
<reference evidence="5" key="2">
    <citation type="submission" date="2015-04" db="EMBL/GenBank/DDBJ databases">
        <title>Complete genome sequence of Salinicoccus halodurans strain H3B36, isolated from the Qaidam basin of China.</title>
        <authorList>
            <person name="Ma Y."/>
            <person name="Jiang K."/>
            <person name="Xue Y."/>
        </authorList>
    </citation>
    <scope>NUCLEOTIDE SEQUENCE [LARGE SCALE GENOMIC DNA]</scope>
    <source>
        <strain evidence="5">H3B36</strain>
    </source>
</reference>
<evidence type="ECO:0000313" key="5">
    <source>
        <dbReference type="Proteomes" id="UP000034029"/>
    </source>
</evidence>
<dbReference type="KEGG" id="shv:AAT16_00345"/>
<gene>
    <name evidence="3" type="ORF">AAT16_00345</name>
    <name evidence="4" type="ORF">SAMN05216235_1433</name>
</gene>
<evidence type="ECO:0000313" key="6">
    <source>
        <dbReference type="Proteomes" id="UP000183090"/>
    </source>
</evidence>
<feature type="transmembrane region" description="Helical" evidence="1">
    <location>
        <begin position="9"/>
        <end position="26"/>
    </location>
</feature>